<comment type="caution">
    <text evidence="4">The sequence shown here is derived from an EMBL/GenBank/DDBJ whole genome shotgun (WGS) entry which is preliminary data.</text>
</comment>
<accession>A0A9P3GFW2</accession>
<dbReference type="PROSITE" id="PS50006">
    <property type="entry name" value="FHA_DOMAIN"/>
    <property type="match status" value="1"/>
</dbReference>
<feature type="compositionally biased region" description="Basic and acidic residues" evidence="2">
    <location>
        <begin position="500"/>
        <end position="519"/>
    </location>
</feature>
<feature type="compositionally biased region" description="Low complexity" evidence="2">
    <location>
        <begin position="152"/>
        <end position="178"/>
    </location>
</feature>
<dbReference type="SUPFAM" id="SSF49879">
    <property type="entry name" value="SMAD/FHA domain"/>
    <property type="match status" value="1"/>
</dbReference>
<keyword evidence="1" id="KW-0175">Coiled coil</keyword>
<dbReference type="InterPro" id="IPR000253">
    <property type="entry name" value="FHA_dom"/>
</dbReference>
<evidence type="ECO:0000256" key="2">
    <source>
        <dbReference type="SAM" id="MobiDB-lite"/>
    </source>
</evidence>
<evidence type="ECO:0000313" key="5">
    <source>
        <dbReference type="Proteomes" id="UP000703269"/>
    </source>
</evidence>
<sequence>MASTTSTMRNSPPRDITGIALSVEKYGDEPPQVLTFYKQDTDIILIGRRSSVSTKPQADETDRALFRCPVISRRHARIMFTQYGNVYLSDLSSHHGTHILRPGEKASTMIKADTPSVLADGDTITFGKVVGREDSIVRPIIAKVRLLFGAPASPSSESTSSQAPTTPAAPTAALHTSSGRYGIYTPAMTSSSSDSSESEEVEEISAPSQAARPCAPFTFAFGPRASQAHQMHHVFHTRHAHHTQMVPNAPGRLSLLRRILPRVGSIGSFEEVTTGHGSSRLSPISVSSVSRSPSIVEMSREDVQREQADQQPSRAASPGEDMDLESDAPSEYPSKAVPGDIEVVHGFDGLLPILAASSRLCTPEPEHALEMAALVDFPEHQVESDDSDSDLYATPAPQRAPEPLEFAPAASESEFVEFNSPEGYATPLLDPMEAILDFSSIPWRFATASSRGASPLPAREQQPFDTRVERLKDRLAELEQRMLGSSKAGSAEPASDVEAEPAHSEESIAPQEHEAAAKEDVAPMVKSLKEMLQSLDELRKKAEADMTRELDAIRALRAEAEAAATAALAHAVAPAPDFTADEDNMEVDTQSPAATFNALKRKRNALDDEGGDAPEAPSAEIADVLDATVLRADLASVGRAPACHALFDRLASPPRKRARTVDVARRIAVTVAKTTAIAAVGAVATWSALAYY</sequence>
<feature type="coiled-coil region" evidence="1">
    <location>
        <begin position="525"/>
        <end position="559"/>
    </location>
</feature>
<feature type="compositionally biased region" description="Basic and acidic residues" evidence="2">
    <location>
        <begin position="298"/>
        <end position="308"/>
    </location>
</feature>
<feature type="region of interest" description="Disordered" evidence="2">
    <location>
        <begin position="482"/>
        <end position="519"/>
    </location>
</feature>
<evidence type="ECO:0000313" key="4">
    <source>
        <dbReference type="EMBL" id="GJE95253.1"/>
    </source>
</evidence>
<evidence type="ECO:0000256" key="1">
    <source>
        <dbReference type="SAM" id="Coils"/>
    </source>
</evidence>
<organism evidence="4 5">
    <name type="scientific">Phanerochaete sordida</name>
    <dbReference type="NCBI Taxonomy" id="48140"/>
    <lineage>
        <taxon>Eukaryota</taxon>
        <taxon>Fungi</taxon>
        <taxon>Dikarya</taxon>
        <taxon>Basidiomycota</taxon>
        <taxon>Agaricomycotina</taxon>
        <taxon>Agaricomycetes</taxon>
        <taxon>Polyporales</taxon>
        <taxon>Phanerochaetaceae</taxon>
        <taxon>Phanerochaete</taxon>
    </lineage>
</organism>
<feature type="compositionally biased region" description="Low complexity" evidence="2">
    <location>
        <begin position="278"/>
        <end position="295"/>
    </location>
</feature>
<feature type="region of interest" description="Disordered" evidence="2">
    <location>
        <begin position="152"/>
        <end position="209"/>
    </location>
</feature>
<dbReference type="Gene3D" id="2.60.200.20">
    <property type="match status" value="1"/>
</dbReference>
<gene>
    <name evidence="4" type="ORF">PsYK624_114360</name>
</gene>
<dbReference type="AlphaFoldDB" id="A0A9P3GFW2"/>
<dbReference type="InterPro" id="IPR008984">
    <property type="entry name" value="SMAD_FHA_dom_sf"/>
</dbReference>
<protein>
    <recommendedName>
        <fullName evidence="3">FHA domain-containing protein</fullName>
    </recommendedName>
</protein>
<evidence type="ECO:0000259" key="3">
    <source>
        <dbReference type="PROSITE" id="PS50006"/>
    </source>
</evidence>
<proteinExistence type="predicted"/>
<dbReference type="OrthoDB" id="2803989at2759"/>
<reference evidence="4 5" key="1">
    <citation type="submission" date="2021-08" db="EMBL/GenBank/DDBJ databases">
        <title>Draft Genome Sequence of Phanerochaete sordida strain YK-624.</title>
        <authorList>
            <person name="Mori T."/>
            <person name="Dohra H."/>
            <person name="Suzuki T."/>
            <person name="Kawagishi H."/>
            <person name="Hirai H."/>
        </authorList>
    </citation>
    <scope>NUCLEOTIDE SEQUENCE [LARGE SCALE GENOMIC DNA]</scope>
    <source>
        <strain evidence="4 5">YK-624</strain>
    </source>
</reference>
<dbReference type="CDD" id="cd00060">
    <property type="entry name" value="FHA"/>
    <property type="match status" value="1"/>
</dbReference>
<name>A0A9P3GFW2_9APHY</name>
<keyword evidence="5" id="KW-1185">Reference proteome</keyword>
<dbReference type="Proteomes" id="UP000703269">
    <property type="component" value="Unassembled WGS sequence"/>
</dbReference>
<feature type="region of interest" description="Disordered" evidence="2">
    <location>
        <begin position="269"/>
        <end position="337"/>
    </location>
</feature>
<feature type="domain" description="FHA" evidence="3">
    <location>
        <begin position="44"/>
        <end position="99"/>
    </location>
</feature>
<dbReference type="EMBL" id="BPQB01000047">
    <property type="protein sequence ID" value="GJE95253.1"/>
    <property type="molecule type" value="Genomic_DNA"/>
</dbReference>
<dbReference type="Pfam" id="PF00498">
    <property type="entry name" value="FHA"/>
    <property type="match status" value="1"/>
</dbReference>